<evidence type="ECO:0008006" key="3">
    <source>
        <dbReference type="Google" id="ProtNLM"/>
    </source>
</evidence>
<name>A0ABM5RIA1_9GAMM</name>
<organism evidence="1 2">
    <name type="scientific">Pantoea rwandensis</name>
    <dbReference type="NCBI Taxonomy" id="1076550"/>
    <lineage>
        <taxon>Bacteria</taxon>
        <taxon>Pseudomonadati</taxon>
        <taxon>Pseudomonadota</taxon>
        <taxon>Gammaproteobacteria</taxon>
        <taxon>Enterobacterales</taxon>
        <taxon>Erwiniaceae</taxon>
        <taxon>Pantoea</taxon>
    </lineage>
</organism>
<accession>A0ABM5RIA1</accession>
<keyword evidence="2" id="KW-1185">Reference proteome</keyword>
<proteinExistence type="predicted"/>
<evidence type="ECO:0000313" key="1">
    <source>
        <dbReference type="EMBL" id="AIR85725.1"/>
    </source>
</evidence>
<dbReference type="Pfam" id="PF07507">
    <property type="entry name" value="WavE"/>
    <property type="match status" value="1"/>
</dbReference>
<protein>
    <recommendedName>
        <fullName evidence="3">WavE lipopolysaccharide synthesis</fullName>
    </recommendedName>
</protein>
<dbReference type="RefSeq" id="WP_038645990.1">
    <property type="nucleotide sequence ID" value="NZ_CP009454.1"/>
</dbReference>
<reference evidence="1 2" key="1">
    <citation type="submission" date="2014-09" db="EMBL/GenBank/DDBJ databases">
        <authorList>
            <person name="Chan K.-G."/>
        </authorList>
    </citation>
    <scope>NUCLEOTIDE SEQUENCE [LARGE SCALE GENOMIC DNA]</scope>
    <source>
        <strain evidence="1 2">ND04</strain>
    </source>
</reference>
<sequence>MHPENLISPSEVSFIIQGGVLNTSRELDKEFIFNLNLILKNFPESEIIVSTWKADDVIEDNLMTTYSGVKFLFNDDVGSISKNVDGVKVVSNVNRMLVSSLNGLRCATKKYSIKMRTDSYFYNDNILSWLSDYFLENKFLSVDNVLRQDEYAVFSRHLINCNLFARNPFSQLPFLYHPGDILVAGLTLDVLTFFDIPLADENIFLHCKSMMNACYMRFVPEQYVWVKNLERSVQDFKYSGNFSRNAAEVERSERFYVNNFLPLDSKRLGFVWRKHKEVYFNKGWSSLYQPFDWIGLYSKYICNKNSSYPFIWYLRLLQITLMKLYFFFRTQLLKLPFVRKIAYRLFVKRGS</sequence>
<gene>
    <name evidence="1" type="ORF">LH22_09715</name>
</gene>
<dbReference type="InterPro" id="IPR011122">
    <property type="entry name" value="WavE"/>
</dbReference>
<evidence type="ECO:0000313" key="2">
    <source>
        <dbReference type="Proteomes" id="UP000029495"/>
    </source>
</evidence>
<dbReference type="Proteomes" id="UP000029495">
    <property type="component" value="Chromosome"/>
</dbReference>
<dbReference type="EMBL" id="CP009454">
    <property type="protein sequence ID" value="AIR85725.1"/>
    <property type="molecule type" value="Genomic_DNA"/>
</dbReference>